<gene>
    <name evidence="1" type="ORF">GCM10020221_11870</name>
</gene>
<accession>A0ABP6J1I8</accession>
<name>A0ABP6J1I8_STRTU</name>
<reference evidence="2" key="1">
    <citation type="journal article" date="2019" name="Int. J. Syst. Evol. Microbiol.">
        <title>The Global Catalogue of Microorganisms (GCM) 10K type strain sequencing project: providing services to taxonomists for standard genome sequencing and annotation.</title>
        <authorList>
            <consortium name="The Broad Institute Genomics Platform"/>
            <consortium name="The Broad Institute Genome Sequencing Center for Infectious Disease"/>
            <person name="Wu L."/>
            <person name="Ma J."/>
        </authorList>
    </citation>
    <scope>NUCLEOTIDE SEQUENCE [LARGE SCALE GENOMIC DNA]</scope>
    <source>
        <strain evidence="2">JCM 4087</strain>
    </source>
</reference>
<keyword evidence="2" id="KW-1185">Reference proteome</keyword>
<dbReference type="Proteomes" id="UP001501102">
    <property type="component" value="Unassembled WGS sequence"/>
</dbReference>
<protein>
    <submittedName>
        <fullName evidence="1">Uncharacterized protein</fullName>
    </submittedName>
</protein>
<evidence type="ECO:0000313" key="2">
    <source>
        <dbReference type="Proteomes" id="UP001501102"/>
    </source>
</evidence>
<proteinExistence type="predicted"/>
<sequence length="69" mass="7685">MARGRSRVRVIGHRVVPPLLFKSFVLILPGRYANTFDLQNGSGKWFRERESVAAADCPSAWTHEETGAA</sequence>
<organism evidence="1 2">
    <name type="scientific">Streptomyces thioluteus</name>
    <dbReference type="NCBI Taxonomy" id="66431"/>
    <lineage>
        <taxon>Bacteria</taxon>
        <taxon>Bacillati</taxon>
        <taxon>Actinomycetota</taxon>
        <taxon>Actinomycetes</taxon>
        <taxon>Kitasatosporales</taxon>
        <taxon>Streptomycetaceae</taxon>
        <taxon>Streptomyces</taxon>
    </lineage>
</organism>
<evidence type="ECO:0000313" key="1">
    <source>
        <dbReference type="EMBL" id="GAA2917351.1"/>
    </source>
</evidence>
<comment type="caution">
    <text evidence="1">The sequence shown here is derived from an EMBL/GenBank/DDBJ whole genome shotgun (WGS) entry which is preliminary data.</text>
</comment>
<dbReference type="EMBL" id="BAAAXZ010000043">
    <property type="protein sequence ID" value="GAA2917351.1"/>
    <property type="molecule type" value="Genomic_DNA"/>
</dbReference>